<keyword evidence="1" id="KW-0004">4Fe-4S</keyword>
<evidence type="ECO:0000256" key="5">
    <source>
        <dbReference type="ARBA" id="ARBA00023014"/>
    </source>
</evidence>
<comment type="caution">
    <text evidence="7">The sequence shown here is derived from an EMBL/GenBank/DDBJ whole genome shotgun (WGS) entry which is preliminary data.</text>
</comment>
<feature type="non-terminal residue" evidence="7">
    <location>
        <position position="1"/>
    </location>
</feature>
<dbReference type="InterPro" id="IPR004017">
    <property type="entry name" value="Cys_rich_dom"/>
</dbReference>
<proteinExistence type="predicted"/>
<feature type="domain" description="Cysteine-rich" evidence="6">
    <location>
        <begin position="173"/>
        <end position="256"/>
    </location>
</feature>
<dbReference type="InterPro" id="IPR051460">
    <property type="entry name" value="HdrC_iron-sulfur_subunit"/>
</dbReference>
<evidence type="ECO:0000256" key="1">
    <source>
        <dbReference type="ARBA" id="ARBA00022485"/>
    </source>
</evidence>
<evidence type="ECO:0000256" key="4">
    <source>
        <dbReference type="ARBA" id="ARBA00023004"/>
    </source>
</evidence>
<dbReference type="PANTHER" id="PTHR43255">
    <property type="entry name" value="IRON-SULFUR-BINDING OXIDOREDUCTASE FADF-RELATED-RELATED"/>
    <property type="match status" value="1"/>
</dbReference>
<evidence type="ECO:0000313" key="7">
    <source>
        <dbReference type="EMBL" id="GAH55212.1"/>
    </source>
</evidence>
<keyword evidence="2" id="KW-0479">Metal-binding</keyword>
<dbReference type="GO" id="GO:0051539">
    <property type="term" value="F:4 iron, 4 sulfur cluster binding"/>
    <property type="evidence" value="ECO:0007669"/>
    <property type="project" value="UniProtKB-KW"/>
</dbReference>
<organism evidence="7">
    <name type="scientific">marine sediment metagenome</name>
    <dbReference type="NCBI Taxonomy" id="412755"/>
    <lineage>
        <taxon>unclassified sequences</taxon>
        <taxon>metagenomes</taxon>
        <taxon>ecological metagenomes</taxon>
    </lineage>
</organism>
<dbReference type="GO" id="GO:0016491">
    <property type="term" value="F:oxidoreductase activity"/>
    <property type="evidence" value="ECO:0007669"/>
    <property type="project" value="UniProtKB-KW"/>
</dbReference>
<dbReference type="GO" id="GO:0005886">
    <property type="term" value="C:plasma membrane"/>
    <property type="evidence" value="ECO:0007669"/>
    <property type="project" value="TreeGrafter"/>
</dbReference>
<evidence type="ECO:0000256" key="3">
    <source>
        <dbReference type="ARBA" id="ARBA00023002"/>
    </source>
</evidence>
<dbReference type="Pfam" id="PF02754">
    <property type="entry name" value="CCG"/>
    <property type="match status" value="2"/>
</dbReference>
<gene>
    <name evidence="7" type="ORF">S03H2_30306</name>
</gene>
<evidence type="ECO:0000256" key="2">
    <source>
        <dbReference type="ARBA" id="ARBA00022723"/>
    </source>
</evidence>
<keyword evidence="4" id="KW-0408">Iron</keyword>
<name>X1GDB3_9ZZZZ</name>
<dbReference type="PANTHER" id="PTHR43255:SF1">
    <property type="entry name" value="IRON-SULFUR-BINDING OXIDOREDUCTASE FADF-RELATED"/>
    <property type="match status" value="1"/>
</dbReference>
<sequence length="268" mass="30095">RIELVSKGLAPLERQKAIIEGIQRLGNSVNGDPSRRLDWLPEEFPGKESSTLFYAGCLASYLVKDAATSAYLLLKKLEVDFMILPDEGCCGIYYHEVGKIDLAREKFEENVARFKKLGVKRVILICAGCYHCFKRLYPQVLGSIDFEVTHIIQLLPSLLKERGIKLEEKGMEVTYHDPCRLGRVEGFYDQPREALRLCGVKVNEIAENRQNALCCGAGAAVRSVYRDLSLKLASQILDEAPVSQIVTPCPFCQFNFSYTAHKIGSDKK</sequence>
<reference evidence="7" key="1">
    <citation type="journal article" date="2014" name="Front. Microbiol.">
        <title>High frequency of phylogenetically diverse reductive dehalogenase-homologous genes in deep subseafloor sedimentary metagenomes.</title>
        <authorList>
            <person name="Kawai M."/>
            <person name="Futagami T."/>
            <person name="Toyoda A."/>
            <person name="Takaki Y."/>
            <person name="Nishi S."/>
            <person name="Hori S."/>
            <person name="Arai W."/>
            <person name="Tsubouchi T."/>
            <person name="Morono Y."/>
            <person name="Uchiyama I."/>
            <person name="Ito T."/>
            <person name="Fujiyama A."/>
            <person name="Inagaki F."/>
            <person name="Takami H."/>
        </authorList>
    </citation>
    <scope>NUCLEOTIDE SEQUENCE</scope>
    <source>
        <strain evidence="7">Expedition CK06-06</strain>
    </source>
</reference>
<dbReference type="GO" id="GO:0046872">
    <property type="term" value="F:metal ion binding"/>
    <property type="evidence" value="ECO:0007669"/>
    <property type="project" value="UniProtKB-KW"/>
</dbReference>
<keyword evidence="3" id="KW-0560">Oxidoreductase</keyword>
<protein>
    <recommendedName>
        <fullName evidence="6">Cysteine-rich domain-containing protein</fullName>
    </recommendedName>
</protein>
<keyword evidence="5" id="KW-0411">Iron-sulfur</keyword>
<feature type="domain" description="Cysteine-rich" evidence="6">
    <location>
        <begin position="52"/>
        <end position="133"/>
    </location>
</feature>
<accession>X1GDB3</accession>
<dbReference type="AlphaFoldDB" id="X1GDB3"/>
<evidence type="ECO:0000259" key="6">
    <source>
        <dbReference type="Pfam" id="PF02754"/>
    </source>
</evidence>
<dbReference type="EMBL" id="BARU01018330">
    <property type="protein sequence ID" value="GAH55212.1"/>
    <property type="molecule type" value="Genomic_DNA"/>
</dbReference>